<gene>
    <name evidence="2" type="ORF">AN964_02070</name>
</gene>
<dbReference type="SUPFAM" id="SSF56235">
    <property type="entry name" value="N-terminal nucleophile aminohydrolases (Ntn hydrolases)"/>
    <property type="match status" value="1"/>
</dbReference>
<dbReference type="CDD" id="cd01935">
    <property type="entry name" value="Ntn_CGH_like"/>
    <property type="match status" value="1"/>
</dbReference>
<name>A0A0Q3WUZ7_9BACI</name>
<dbReference type="PANTHER" id="PTHR34180">
    <property type="entry name" value="PEPTIDASE C45"/>
    <property type="match status" value="1"/>
</dbReference>
<sequence length="335" mass="37770">MQKEQELKVKVIGLRGSFYQIGFKQGQQISQGISQTLQNKDATNNAQIILEKNSSQILEELKGLAEGLKLPLSTAIGAYSGYDVTFPEMGCSTLVKDSYYLRNYDFSPELYDARLVLIQPNEGFASIGFSQHIIGRLDGMNEKGLVIGLHFVNQAYKQQGFLATTIVRMVLDQCATASEAIQLIKKVPHGYCYNYSITDKHGNSVIVEATPQQQEIIHTQPLSCTNHFETKTLLRKNKKQLQGSVKRKNYLQALMKEELTPEETFDRFNHHDSPLFFQNYKEYFGTLHTVLYSPQDLRVMIGIGSESNPLAFSFKEWLNGSLSLPNEISGTIVHS</sequence>
<dbReference type="InterPro" id="IPR005079">
    <property type="entry name" value="Peptidase_C45_hydrolase"/>
</dbReference>
<dbReference type="PANTHER" id="PTHR34180:SF1">
    <property type="entry name" value="BETA-ALANYL-DOPAMINE_CARCININE HYDROLASE"/>
    <property type="match status" value="1"/>
</dbReference>
<dbReference type="PATRIC" id="fig|157838.3.peg.459"/>
<feature type="domain" description="Peptidase C45 hydrolase" evidence="1">
    <location>
        <begin position="97"/>
        <end position="306"/>
    </location>
</feature>
<dbReference type="InterPro" id="IPR047801">
    <property type="entry name" value="Peptidase_C45"/>
</dbReference>
<dbReference type="Pfam" id="PF03417">
    <property type="entry name" value="AAT"/>
    <property type="match status" value="1"/>
</dbReference>
<keyword evidence="2" id="KW-0012">Acyltransferase</keyword>
<evidence type="ECO:0000313" key="3">
    <source>
        <dbReference type="Proteomes" id="UP000051888"/>
    </source>
</evidence>
<keyword evidence="2" id="KW-0808">Transferase</keyword>
<dbReference type="STRING" id="157838.AN964_02070"/>
<reference evidence="2 3" key="1">
    <citation type="submission" date="2015-09" db="EMBL/GenBank/DDBJ databases">
        <title>Genome sequencing project for genomic taxonomy and phylogenomics of Bacillus-like bacteria.</title>
        <authorList>
            <person name="Liu B."/>
            <person name="Wang J."/>
            <person name="Zhu Y."/>
            <person name="Liu G."/>
            <person name="Chen Q."/>
            <person name="Chen Z."/>
            <person name="Lan J."/>
            <person name="Che J."/>
            <person name="Ge C."/>
            <person name="Shi H."/>
            <person name="Pan Z."/>
            <person name="Liu X."/>
        </authorList>
    </citation>
    <scope>NUCLEOTIDE SEQUENCE [LARGE SCALE GENOMIC DNA]</scope>
    <source>
        <strain evidence="2 3">LMG 18435</strain>
    </source>
</reference>
<evidence type="ECO:0000313" key="2">
    <source>
        <dbReference type="EMBL" id="KQL52445.1"/>
    </source>
</evidence>
<protein>
    <submittedName>
        <fullName evidence="2">Acyl-CoA--6-aminopenicillanic acid acyltransferase</fullName>
    </submittedName>
</protein>
<dbReference type="Proteomes" id="UP000051888">
    <property type="component" value="Unassembled WGS sequence"/>
</dbReference>
<proteinExistence type="predicted"/>
<dbReference type="AlphaFoldDB" id="A0A0Q3WUZ7"/>
<comment type="caution">
    <text evidence="2">The sequence shown here is derived from an EMBL/GenBank/DDBJ whole genome shotgun (WGS) entry which is preliminary data.</text>
</comment>
<dbReference type="InterPro" id="IPR029055">
    <property type="entry name" value="Ntn_hydrolases_N"/>
</dbReference>
<evidence type="ECO:0000259" key="1">
    <source>
        <dbReference type="Pfam" id="PF03417"/>
    </source>
</evidence>
<dbReference type="EMBL" id="LJJC01000004">
    <property type="protein sequence ID" value="KQL52445.1"/>
    <property type="molecule type" value="Genomic_DNA"/>
</dbReference>
<dbReference type="InterPro" id="IPR047794">
    <property type="entry name" value="C45_proenzyme-like"/>
</dbReference>
<keyword evidence="3" id="KW-1185">Reference proteome</keyword>
<dbReference type="Gene3D" id="3.60.60.10">
    <property type="entry name" value="Penicillin V Acylase, Chain A"/>
    <property type="match status" value="1"/>
</dbReference>
<accession>A0A0Q3WUZ7</accession>
<dbReference type="GO" id="GO:0016746">
    <property type="term" value="F:acyltransferase activity"/>
    <property type="evidence" value="ECO:0007669"/>
    <property type="project" value="UniProtKB-KW"/>
</dbReference>
<dbReference type="NCBIfam" id="NF040521">
    <property type="entry name" value="C45_proenzyme"/>
    <property type="match status" value="1"/>
</dbReference>
<dbReference type="RefSeq" id="WP_055738129.1">
    <property type="nucleotide sequence ID" value="NZ_JAAIWL010000007.1"/>
</dbReference>
<organism evidence="2 3">
    <name type="scientific">Heyndrickxia shackletonii</name>
    <dbReference type="NCBI Taxonomy" id="157838"/>
    <lineage>
        <taxon>Bacteria</taxon>
        <taxon>Bacillati</taxon>
        <taxon>Bacillota</taxon>
        <taxon>Bacilli</taxon>
        <taxon>Bacillales</taxon>
        <taxon>Bacillaceae</taxon>
        <taxon>Heyndrickxia</taxon>
    </lineage>
</organism>
<dbReference type="OrthoDB" id="8617387at2"/>